<gene>
    <name evidence="2" type="ORF">BAU08_10385</name>
</gene>
<dbReference type="Proteomes" id="UP000092213">
    <property type="component" value="Chromosome"/>
</dbReference>
<dbReference type="PRINTS" id="PR00081">
    <property type="entry name" value="GDHRDH"/>
</dbReference>
<evidence type="ECO:0000313" key="3">
    <source>
        <dbReference type="Proteomes" id="UP000092213"/>
    </source>
</evidence>
<dbReference type="PRINTS" id="PR00080">
    <property type="entry name" value="SDRFAMILY"/>
</dbReference>
<accession>A0A193FVM2</accession>
<dbReference type="NCBIfam" id="NF005559">
    <property type="entry name" value="PRK07231.1"/>
    <property type="match status" value="1"/>
</dbReference>
<reference evidence="2 3" key="1">
    <citation type="submission" date="2016-06" db="EMBL/GenBank/DDBJ databases">
        <title>Complete genome sequences of Bordetella bronchialis and Bordetella flabilis.</title>
        <authorList>
            <person name="LiPuma J.J."/>
            <person name="Spilker T."/>
        </authorList>
    </citation>
    <scope>NUCLEOTIDE SEQUENCE [LARGE SCALE GENOMIC DNA]</scope>
    <source>
        <strain evidence="2 3">AU17976</strain>
    </source>
</reference>
<protein>
    <submittedName>
        <fullName evidence="2">3-oxoacyl-ACP reductase</fullName>
    </submittedName>
</protein>
<sequence>MDRKKRLDGKVCIIVGGGQQPGGTIGNGRATAERFAEEGATLLVVDINPEWAQDTLDAVRKFGGEASLLQADITREDQCQAIARTCVDRYGRIDVLHNNVGRSTGDRKTTDLDADTWDSIMAMNLKGMFMTCKHVLPHMIERKSGCIINISSTSSLAARPTLTYKTSKGAVNTMTQHLAMENAAHGIRANAILPGLIDTPMAIERRARERGVPREQVRAERDALVPLGHMGSAWDVANAAVFLASDEASYITGVLLPVDGGLLVKRG</sequence>
<dbReference type="GO" id="GO:0048038">
    <property type="term" value="F:quinone binding"/>
    <property type="evidence" value="ECO:0007669"/>
    <property type="project" value="TreeGrafter"/>
</dbReference>
<dbReference type="PANTHER" id="PTHR42760">
    <property type="entry name" value="SHORT-CHAIN DEHYDROGENASES/REDUCTASES FAMILY MEMBER"/>
    <property type="match status" value="1"/>
</dbReference>
<dbReference type="InterPro" id="IPR002347">
    <property type="entry name" value="SDR_fam"/>
</dbReference>
<dbReference type="PANTHER" id="PTHR42760:SF122">
    <property type="entry name" value="NAD(P)-BINDING PROTEIN"/>
    <property type="match status" value="1"/>
</dbReference>
<evidence type="ECO:0000256" key="1">
    <source>
        <dbReference type="ARBA" id="ARBA00006484"/>
    </source>
</evidence>
<dbReference type="GO" id="GO:0016616">
    <property type="term" value="F:oxidoreductase activity, acting on the CH-OH group of donors, NAD or NADP as acceptor"/>
    <property type="evidence" value="ECO:0007669"/>
    <property type="project" value="TreeGrafter"/>
</dbReference>
<dbReference type="InterPro" id="IPR036291">
    <property type="entry name" value="NAD(P)-bd_dom_sf"/>
</dbReference>
<dbReference type="STRING" id="463025.BAU08_10385"/>
<dbReference type="FunFam" id="3.40.50.720:FF:000084">
    <property type="entry name" value="Short-chain dehydrogenase reductase"/>
    <property type="match status" value="1"/>
</dbReference>
<organism evidence="2 3">
    <name type="scientific">Bordetella bronchialis</name>
    <dbReference type="NCBI Taxonomy" id="463025"/>
    <lineage>
        <taxon>Bacteria</taxon>
        <taxon>Pseudomonadati</taxon>
        <taxon>Pseudomonadota</taxon>
        <taxon>Betaproteobacteria</taxon>
        <taxon>Burkholderiales</taxon>
        <taxon>Alcaligenaceae</taxon>
        <taxon>Bordetella</taxon>
    </lineage>
</organism>
<dbReference type="EMBL" id="CP016171">
    <property type="protein sequence ID" value="ANN71685.1"/>
    <property type="molecule type" value="Genomic_DNA"/>
</dbReference>
<name>A0A193FVM2_9BORD</name>
<comment type="similarity">
    <text evidence="1">Belongs to the short-chain dehydrogenases/reductases (SDR) family.</text>
</comment>
<dbReference type="AlphaFoldDB" id="A0A193FVM2"/>
<evidence type="ECO:0000313" key="2">
    <source>
        <dbReference type="EMBL" id="ANN71685.1"/>
    </source>
</evidence>
<dbReference type="CDD" id="cd05233">
    <property type="entry name" value="SDR_c"/>
    <property type="match status" value="1"/>
</dbReference>
<dbReference type="Pfam" id="PF13561">
    <property type="entry name" value="adh_short_C2"/>
    <property type="match status" value="1"/>
</dbReference>
<dbReference type="Gene3D" id="3.40.50.720">
    <property type="entry name" value="NAD(P)-binding Rossmann-like Domain"/>
    <property type="match status" value="1"/>
</dbReference>
<proteinExistence type="inferred from homology"/>
<dbReference type="GO" id="GO:0006633">
    <property type="term" value="P:fatty acid biosynthetic process"/>
    <property type="evidence" value="ECO:0007669"/>
    <property type="project" value="TreeGrafter"/>
</dbReference>
<dbReference type="SUPFAM" id="SSF51735">
    <property type="entry name" value="NAD(P)-binding Rossmann-fold domains"/>
    <property type="match status" value="1"/>
</dbReference>
<dbReference type="RefSeq" id="WP_066669226.1">
    <property type="nucleotide sequence ID" value="NZ_CP016171.1"/>
</dbReference>